<dbReference type="EMBL" id="LAZR01000328">
    <property type="protein sequence ID" value="KKN74352.1"/>
    <property type="molecule type" value="Genomic_DNA"/>
</dbReference>
<evidence type="ECO:0000256" key="1">
    <source>
        <dbReference type="SAM" id="MobiDB-lite"/>
    </source>
</evidence>
<feature type="region of interest" description="Disordered" evidence="1">
    <location>
        <begin position="244"/>
        <end position="275"/>
    </location>
</feature>
<feature type="region of interest" description="Disordered" evidence="1">
    <location>
        <begin position="1"/>
        <end position="123"/>
    </location>
</feature>
<reference evidence="2" key="1">
    <citation type="journal article" date="2015" name="Nature">
        <title>Complex archaea that bridge the gap between prokaryotes and eukaryotes.</title>
        <authorList>
            <person name="Spang A."/>
            <person name="Saw J.H."/>
            <person name="Jorgensen S.L."/>
            <person name="Zaremba-Niedzwiedzka K."/>
            <person name="Martijn J."/>
            <person name="Lind A.E."/>
            <person name="van Eijk R."/>
            <person name="Schleper C."/>
            <person name="Guy L."/>
            <person name="Ettema T.J."/>
        </authorList>
    </citation>
    <scope>NUCLEOTIDE SEQUENCE</scope>
</reference>
<accession>A0A0F9THI5</accession>
<proteinExistence type="predicted"/>
<organism evidence="2">
    <name type="scientific">marine sediment metagenome</name>
    <dbReference type="NCBI Taxonomy" id="412755"/>
    <lineage>
        <taxon>unclassified sequences</taxon>
        <taxon>metagenomes</taxon>
        <taxon>ecological metagenomes</taxon>
    </lineage>
</organism>
<name>A0A0F9THI5_9ZZZZ</name>
<feature type="compositionally biased region" description="Basic and acidic residues" evidence="1">
    <location>
        <begin position="80"/>
        <end position="116"/>
    </location>
</feature>
<feature type="compositionally biased region" description="Low complexity" evidence="1">
    <location>
        <begin position="248"/>
        <end position="263"/>
    </location>
</feature>
<evidence type="ECO:0000313" key="2">
    <source>
        <dbReference type="EMBL" id="KKN74352.1"/>
    </source>
</evidence>
<sequence>MPDDPTTPTEASAPAAEQTQATAPEPEASTASPPADGGGDGEQVSAQAPSEEAGSTTPPETDPPGGEPETPAEPSTLAEFAERNEWAAEALATRDAERENAGAQRREASLRREAGSREQTAQNTARLLTAWDELEPDERAKSAGWTYDLATANAAVEATKTLGESVRQIYDVPADVVEKALSFREAETPDWGGYTKTLIDGAVATGIAAASISDVPEGSKLHGEIKAEVQHLLAGEISARKLEAMPKGEAPPATPASGGAPNGRKNMTDYKTPGDLLDAAVSGEFAASP</sequence>
<dbReference type="AlphaFoldDB" id="A0A0F9THI5"/>
<protein>
    <submittedName>
        <fullName evidence="2">Uncharacterized protein</fullName>
    </submittedName>
</protein>
<feature type="compositionally biased region" description="Low complexity" evidence="1">
    <location>
        <begin position="1"/>
        <end position="35"/>
    </location>
</feature>
<comment type="caution">
    <text evidence="2">The sequence shown here is derived from an EMBL/GenBank/DDBJ whole genome shotgun (WGS) entry which is preliminary data.</text>
</comment>
<gene>
    <name evidence="2" type="ORF">LCGC14_0391530</name>
</gene>